<organism evidence="5 6">
    <name type="scientific">Sphingobium phenoxybenzoativorans</name>
    <dbReference type="NCBI Taxonomy" id="1592790"/>
    <lineage>
        <taxon>Bacteria</taxon>
        <taxon>Pseudomonadati</taxon>
        <taxon>Pseudomonadota</taxon>
        <taxon>Alphaproteobacteria</taxon>
        <taxon>Sphingomonadales</taxon>
        <taxon>Sphingomonadaceae</taxon>
        <taxon>Sphingobium</taxon>
    </lineage>
</organism>
<evidence type="ECO:0000313" key="5">
    <source>
        <dbReference type="EMBL" id="QUT07858.1"/>
    </source>
</evidence>
<dbReference type="Gene3D" id="3.30.300.30">
    <property type="match status" value="1"/>
</dbReference>
<evidence type="ECO:0000256" key="1">
    <source>
        <dbReference type="ARBA" id="ARBA00006432"/>
    </source>
</evidence>
<dbReference type="InterPro" id="IPR045851">
    <property type="entry name" value="AMP-bd_C_sf"/>
</dbReference>
<evidence type="ECO:0000313" key="6">
    <source>
        <dbReference type="Proteomes" id="UP000681425"/>
    </source>
</evidence>
<protein>
    <submittedName>
        <fullName evidence="5">AMP-binding protein</fullName>
    </submittedName>
</protein>
<dbReference type="SUPFAM" id="SSF56801">
    <property type="entry name" value="Acetyl-CoA synthetase-like"/>
    <property type="match status" value="1"/>
</dbReference>
<comment type="similarity">
    <text evidence="1">Belongs to the ATP-dependent AMP-binding enzyme family.</text>
</comment>
<dbReference type="Pfam" id="PF13193">
    <property type="entry name" value="AMP-binding_C"/>
    <property type="match status" value="1"/>
</dbReference>
<dbReference type="InterPro" id="IPR020845">
    <property type="entry name" value="AMP-binding_CS"/>
</dbReference>
<dbReference type="InterPro" id="IPR042099">
    <property type="entry name" value="ANL_N_sf"/>
</dbReference>
<evidence type="ECO:0000259" key="3">
    <source>
        <dbReference type="Pfam" id="PF00501"/>
    </source>
</evidence>
<gene>
    <name evidence="5" type="ORF">KFK14_10995</name>
</gene>
<dbReference type="AlphaFoldDB" id="A0A975Q3V7"/>
<feature type="domain" description="AMP-binding enzyme C-terminal" evidence="4">
    <location>
        <begin position="430"/>
        <end position="508"/>
    </location>
</feature>
<feature type="domain" description="AMP-dependent synthetase/ligase" evidence="3">
    <location>
        <begin position="9"/>
        <end position="379"/>
    </location>
</feature>
<dbReference type="PANTHER" id="PTHR43201">
    <property type="entry name" value="ACYL-COA SYNTHETASE"/>
    <property type="match status" value="1"/>
</dbReference>
<dbReference type="InterPro" id="IPR025110">
    <property type="entry name" value="AMP-bd_C"/>
</dbReference>
<sequence>MASSVYDQFRDTATQSPDHAFLCYPMSDSRGYMAAGGEIFYGEALRIIDALAQRYEAAGYGPGHRVALVAGNRPEHFFHLMALNKIGCTAVPLNPDYLNHEFAFGIEFAECSLVIGANPRLDDLQQVTAALTPPVPLVDAERLPETLPKPARAAAVSSPTVGEREAMIIYTSGTTGRPKGCIISNISCLASGENYSTAGGLLDWEKGKERLYIPLPSFHMNLSIYTLNTMVRMHSCLVIQDRFRLSNWWSDIVETGATCFHYMGIIPALLMKAPESEIEKHHKIKFAQGAGVDGSIKKAFEKRFGFPLIEAWGMTETSRAIQNSREPVEPGAHAFGRPRAPLEVMIADDNDQPVPFSTPGELLIRAQGPDPRHGFFSGYLKQPEETEKAWRNGWFHTGDIVTQRDDGMLFFVERRKNIIRRSGENIASAEIEDALIDNPEVASVAVMSVPDELHNEEVIACVVLAKGVQASADKAMEIQDRARAKLAYYKLPAWIAFIDKVPVTGTQKVQKGQIFVDIDDPREDPRTIDLRAFKRRKATANAASKAS</sequence>
<dbReference type="GO" id="GO:0006631">
    <property type="term" value="P:fatty acid metabolic process"/>
    <property type="evidence" value="ECO:0007669"/>
    <property type="project" value="TreeGrafter"/>
</dbReference>
<dbReference type="GO" id="GO:0031956">
    <property type="term" value="F:medium-chain fatty acid-CoA ligase activity"/>
    <property type="evidence" value="ECO:0007669"/>
    <property type="project" value="TreeGrafter"/>
</dbReference>
<dbReference type="Pfam" id="PF00501">
    <property type="entry name" value="AMP-binding"/>
    <property type="match status" value="1"/>
</dbReference>
<dbReference type="Proteomes" id="UP000681425">
    <property type="component" value="Chromosome"/>
</dbReference>
<keyword evidence="2" id="KW-0436">Ligase</keyword>
<dbReference type="PROSITE" id="PS00455">
    <property type="entry name" value="AMP_BINDING"/>
    <property type="match status" value="1"/>
</dbReference>
<evidence type="ECO:0000256" key="2">
    <source>
        <dbReference type="ARBA" id="ARBA00022598"/>
    </source>
</evidence>
<dbReference type="Gene3D" id="3.40.50.12780">
    <property type="entry name" value="N-terminal domain of ligase-like"/>
    <property type="match status" value="1"/>
</dbReference>
<reference evidence="5" key="1">
    <citation type="submission" date="2021-04" db="EMBL/GenBank/DDBJ databases">
        <title>Isolation of p-tert-butylphenol degrading bacteria Sphingobium phenoxybenzoativorans Tas13 from active sludge.</title>
        <authorList>
            <person name="Li Y."/>
        </authorList>
    </citation>
    <scope>NUCLEOTIDE SEQUENCE</scope>
    <source>
        <strain evidence="5">Tas13</strain>
    </source>
</reference>
<evidence type="ECO:0000259" key="4">
    <source>
        <dbReference type="Pfam" id="PF13193"/>
    </source>
</evidence>
<keyword evidence="6" id="KW-1185">Reference proteome</keyword>
<dbReference type="PANTHER" id="PTHR43201:SF5">
    <property type="entry name" value="MEDIUM-CHAIN ACYL-COA LIGASE ACSF2, MITOCHONDRIAL"/>
    <property type="match status" value="1"/>
</dbReference>
<proteinExistence type="inferred from homology"/>
<dbReference type="EMBL" id="CP073910">
    <property type="protein sequence ID" value="QUT07858.1"/>
    <property type="molecule type" value="Genomic_DNA"/>
</dbReference>
<name>A0A975Q3V7_9SPHN</name>
<accession>A0A975Q3V7</accession>
<dbReference type="InterPro" id="IPR000873">
    <property type="entry name" value="AMP-dep_synth/lig_dom"/>
</dbReference>
<dbReference type="KEGG" id="spph:KFK14_10995"/>